<dbReference type="AlphaFoldDB" id="A0A369TRH5"/>
<evidence type="ECO:0000256" key="5">
    <source>
        <dbReference type="ARBA" id="ARBA00022747"/>
    </source>
</evidence>
<name>A0A369TRH5_9RHOB</name>
<dbReference type="InterPro" id="IPR029063">
    <property type="entry name" value="SAM-dependent_MTases_sf"/>
</dbReference>
<dbReference type="InterPro" id="IPR050390">
    <property type="entry name" value="C5-Methyltransferase"/>
</dbReference>
<organism evidence="10 11">
    <name type="scientific">Thalassococcus profundi</name>
    <dbReference type="NCBI Taxonomy" id="2282382"/>
    <lineage>
        <taxon>Bacteria</taxon>
        <taxon>Pseudomonadati</taxon>
        <taxon>Pseudomonadota</taxon>
        <taxon>Alphaproteobacteria</taxon>
        <taxon>Rhodobacterales</taxon>
        <taxon>Roseobacteraceae</taxon>
        <taxon>Thalassococcus</taxon>
    </lineage>
</organism>
<proteinExistence type="inferred from homology"/>
<dbReference type="PRINTS" id="PR00105">
    <property type="entry name" value="C5METTRFRASE"/>
</dbReference>
<dbReference type="GO" id="GO:0032259">
    <property type="term" value="P:methylation"/>
    <property type="evidence" value="ECO:0007669"/>
    <property type="project" value="UniProtKB-KW"/>
</dbReference>
<dbReference type="GO" id="GO:0003886">
    <property type="term" value="F:DNA (cytosine-5-)-methyltransferase activity"/>
    <property type="evidence" value="ECO:0007669"/>
    <property type="project" value="UniProtKB-EC"/>
</dbReference>
<dbReference type="OrthoDB" id="9813719at2"/>
<dbReference type="PANTHER" id="PTHR10629:SF52">
    <property type="entry name" value="DNA (CYTOSINE-5)-METHYLTRANSFERASE 1"/>
    <property type="match status" value="1"/>
</dbReference>
<dbReference type="PROSITE" id="PS51679">
    <property type="entry name" value="SAM_MT_C5"/>
    <property type="match status" value="1"/>
</dbReference>
<keyword evidence="4 7" id="KW-0949">S-adenosyl-L-methionine</keyword>
<accession>A0A369TRH5</accession>
<dbReference type="Pfam" id="PF00145">
    <property type="entry name" value="DNA_methylase"/>
    <property type="match status" value="1"/>
</dbReference>
<evidence type="ECO:0000256" key="3">
    <source>
        <dbReference type="ARBA" id="ARBA00022679"/>
    </source>
</evidence>
<dbReference type="Proteomes" id="UP000253977">
    <property type="component" value="Unassembled WGS sequence"/>
</dbReference>
<evidence type="ECO:0000256" key="8">
    <source>
        <dbReference type="RuleBase" id="RU000416"/>
    </source>
</evidence>
<comment type="caution">
    <text evidence="10">The sequence shown here is derived from an EMBL/GenBank/DDBJ whole genome shotgun (WGS) entry which is preliminary data.</text>
</comment>
<keyword evidence="2 7" id="KW-0489">Methyltransferase</keyword>
<evidence type="ECO:0000256" key="1">
    <source>
        <dbReference type="ARBA" id="ARBA00011975"/>
    </source>
</evidence>
<keyword evidence="11" id="KW-1185">Reference proteome</keyword>
<gene>
    <name evidence="10" type="ORF">DU478_07110</name>
</gene>
<comment type="similarity">
    <text evidence="7 8">Belongs to the class I-like SAM-binding methyltransferase superfamily. C5-methyltransferase family.</text>
</comment>
<feature type="active site" evidence="7">
    <location>
        <position position="157"/>
    </location>
</feature>
<evidence type="ECO:0000256" key="7">
    <source>
        <dbReference type="PROSITE-ProRule" id="PRU01016"/>
    </source>
</evidence>
<dbReference type="PROSITE" id="PS00095">
    <property type="entry name" value="C5_MTASE_2"/>
    <property type="match status" value="1"/>
</dbReference>
<dbReference type="GO" id="GO:0009307">
    <property type="term" value="P:DNA restriction-modification system"/>
    <property type="evidence" value="ECO:0007669"/>
    <property type="project" value="UniProtKB-KW"/>
</dbReference>
<evidence type="ECO:0000313" key="11">
    <source>
        <dbReference type="Proteomes" id="UP000253977"/>
    </source>
</evidence>
<evidence type="ECO:0000256" key="9">
    <source>
        <dbReference type="SAM" id="MobiDB-lite"/>
    </source>
</evidence>
<reference evidence="10 11" key="1">
    <citation type="submission" date="2018-07" db="EMBL/GenBank/DDBJ databases">
        <title>Thalassococcus profundi sp. nov., a marine bacterium isolated from deep seawater of Okinawa Trough.</title>
        <authorList>
            <person name="Yu M."/>
        </authorList>
    </citation>
    <scope>NUCLEOTIDE SEQUENCE [LARGE SCALE GENOMIC DNA]</scope>
    <source>
        <strain evidence="10 11">WRAS1</strain>
    </source>
</reference>
<evidence type="ECO:0000256" key="2">
    <source>
        <dbReference type="ARBA" id="ARBA00022603"/>
    </source>
</evidence>
<keyword evidence="5" id="KW-0680">Restriction system</keyword>
<keyword evidence="3 7" id="KW-0808">Transferase</keyword>
<protein>
    <recommendedName>
        <fullName evidence="1">DNA (cytosine-5-)-methyltransferase</fullName>
        <ecNumber evidence="1">2.1.1.37</ecNumber>
    </recommendedName>
</protein>
<dbReference type="EMBL" id="QPMK01000004">
    <property type="protein sequence ID" value="RDD66717.1"/>
    <property type="molecule type" value="Genomic_DNA"/>
</dbReference>
<evidence type="ECO:0000256" key="6">
    <source>
        <dbReference type="ARBA" id="ARBA00047422"/>
    </source>
</evidence>
<feature type="region of interest" description="Disordered" evidence="9">
    <location>
        <begin position="322"/>
        <end position="346"/>
    </location>
</feature>
<dbReference type="EC" id="2.1.1.37" evidence="1"/>
<dbReference type="NCBIfam" id="TIGR00675">
    <property type="entry name" value="dcm"/>
    <property type="match status" value="1"/>
</dbReference>
<evidence type="ECO:0000313" key="10">
    <source>
        <dbReference type="EMBL" id="RDD66717.1"/>
    </source>
</evidence>
<comment type="catalytic activity">
    <reaction evidence="6">
        <text>a 2'-deoxycytidine in DNA + S-adenosyl-L-methionine = a 5-methyl-2'-deoxycytidine in DNA + S-adenosyl-L-homocysteine + H(+)</text>
        <dbReference type="Rhea" id="RHEA:13681"/>
        <dbReference type="Rhea" id="RHEA-COMP:11369"/>
        <dbReference type="Rhea" id="RHEA-COMP:11370"/>
        <dbReference type="ChEBI" id="CHEBI:15378"/>
        <dbReference type="ChEBI" id="CHEBI:57856"/>
        <dbReference type="ChEBI" id="CHEBI:59789"/>
        <dbReference type="ChEBI" id="CHEBI:85452"/>
        <dbReference type="ChEBI" id="CHEBI:85454"/>
        <dbReference type="EC" id="2.1.1.37"/>
    </reaction>
</comment>
<dbReference type="InterPro" id="IPR031303">
    <property type="entry name" value="C5_meth_CS"/>
</dbReference>
<sequence>MLMKNTNPDAPEARFESQQTLMEQADATTDICDVMEAVGQSIDDLVYSKSRAITWNGAKPPKLASFKKLGKGVPLVSFFTGCGGMDLGFEAVGFEHKAAFEFNEIFCKTLRVNRPKWKVFGPPFHNGDVSKTDEIIAQLSPMTGAPFEGVFVGGPPCQPFSIAANQRFSKTGENFKRVGFAHEKNGNLLFDFVKLVVHFQPAAFVIENVPGLRDLDGGEQLSEAITILTAAGYNVEEPEVWNAADYGVPQYRQRMFVVGSRTQGCFEMPKKRDHIGAGSVLADLPGSDALNHETRRHKVASVARYMVLDYGKRDQLGRVDRLTPSRPSKTVIAGGTNGGGRSHLHPEIPRTLSVRECARLQTFPDDYKFIGPTARQFTQVGNAVPPLLAATLATQIAKAFF</sequence>
<dbReference type="Gene3D" id="3.40.50.150">
    <property type="entry name" value="Vaccinia Virus protein VP39"/>
    <property type="match status" value="1"/>
</dbReference>
<dbReference type="Gene3D" id="3.90.120.10">
    <property type="entry name" value="DNA Methylase, subunit A, domain 2"/>
    <property type="match status" value="1"/>
</dbReference>
<dbReference type="SUPFAM" id="SSF53335">
    <property type="entry name" value="S-adenosyl-L-methionine-dependent methyltransferases"/>
    <property type="match status" value="1"/>
</dbReference>
<evidence type="ECO:0000256" key="4">
    <source>
        <dbReference type="ARBA" id="ARBA00022691"/>
    </source>
</evidence>
<dbReference type="InterPro" id="IPR001525">
    <property type="entry name" value="C5_MeTfrase"/>
</dbReference>
<dbReference type="PANTHER" id="PTHR10629">
    <property type="entry name" value="CYTOSINE-SPECIFIC METHYLTRANSFERASE"/>
    <property type="match status" value="1"/>
</dbReference>
<dbReference type="RefSeq" id="WP_114510263.1">
    <property type="nucleotide sequence ID" value="NZ_QPMK01000004.1"/>
</dbReference>